<dbReference type="Proteomes" id="UP000183365">
    <property type="component" value="Unassembled WGS sequence"/>
</dbReference>
<evidence type="ECO:0000256" key="4">
    <source>
        <dbReference type="ARBA" id="ARBA00023136"/>
    </source>
</evidence>
<feature type="transmembrane region" description="Helical" evidence="7">
    <location>
        <begin position="268"/>
        <end position="285"/>
    </location>
</feature>
<feature type="compositionally biased region" description="Low complexity" evidence="6">
    <location>
        <begin position="1"/>
        <end position="24"/>
    </location>
</feature>
<evidence type="ECO:0000256" key="6">
    <source>
        <dbReference type="SAM" id="MobiDB-lite"/>
    </source>
</evidence>
<evidence type="ECO:0000256" key="1">
    <source>
        <dbReference type="ARBA" id="ARBA00004585"/>
    </source>
</evidence>
<sequence>MDVVSSFFNSQTSSDSNDTNNNHNNDSKESLKPLSQMANQYASEKLIEKLLYMSLPSSASNSLLSNEASLTDFESILKSNKNKYLQIPSSQNSIFSNDKYHLLKLLSYENRMKYAGSRPGLSLQIMSRNFINLNSRLSVPFFIVDVIEEIITWKNNFFTISFMIIVVYMILYPQLILIALPTLIYTQLITPNYYQKYKPNEFLITDRNTFSEQPILNTVNIQPEKELSKEFILNITDLQNRMSLYIEAWDFIVSKLNKFLLWKDEDKTILTTALLFVTIAMGLLLKIHFKPILIVLFLSLMIVNHPKIKSKLFIFLYSEDTRLKLLTMTNRFQDTITKEIEVSHNGDIIKTCKALMRQKKVGMNWETVLSLDDYSPPINYVFLENSPWKMVLTQNDQQALNNDNWIYTEDEQFRERVYVRHCLRESFTKDETKQFDKDDYDGFLVL</sequence>
<keyword evidence="2 7" id="KW-0812">Transmembrane</keyword>
<evidence type="ECO:0000313" key="10">
    <source>
        <dbReference type="Proteomes" id="UP000183365"/>
    </source>
</evidence>
<protein>
    <recommendedName>
        <fullName evidence="8">TECPR1-like DysF domain-containing protein</fullName>
    </recommendedName>
</protein>
<keyword evidence="4 7" id="KW-0472">Membrane</keyword>
<name>A0A1L0CKU1_9ASCO</name>
<feature type="transmembrane region" description="Helical" evidence="7">
    <location>
        <begin position="157"/>
        <end position="180"/>
    </location>
</feature>
<dbReference type="EMBL" id="FQNF01000024">
    <property type="protein sequence ID" value="SGZ39477.1"/>
    <property type="molecule type" value="Genomic_DNA"/>
</dbReference>
<comment type="subcellular location">
    <subcellularLocation>
        <location evidence="1">Peroxisome membrane</location>
        <topology evidence="1">Multi-pass membrane protein</topology>
    </subcellularLocation>
</comment>
<dbReference type="InterPro" id="IPR010482">
    <property type="entry name" value="TECPR1-like_DysF"/>
</dbReference>
<gene>
    <name evidence="9" type="ORF">HGUI_01677</name>
</gene>
<evidence type="ECO:0000313" key="9">
    <source>
        <dbReference type="EMBL" id="SGZ39477.1"/>
    </source>
</evidence>
<evidence type="ECO:0000256" key="3">
    <source>
        <dbReference type="ARBA" id="ARBA00022989"/>
    </source>
</evidence>
<keyword evidence="10" id="KW-1185">Reference proteome</keyword>
<feature type="domain" description="TECPR1-like DysF" evidence="8">
    <location>
        <begin position="121"/>
        <end position="346"/>
    </location>
</feature>
<dbReference type="OrthoDB" id="3971941at2759"/>
<keyword evidence="3 7" id="KW-1133">Transmembrane helix</keyword>
<dbReference type="PANTHER" id="PTHR28304">
    <property type="entry name" value="PEROXISOMAL MEMBRANE PROTEIN PEX29"/>
    <property type="match status" value="1"/>
</dbReference>
<dbReference type="InterPro" id="IPR052816">
    <property type="entry name" value="Peroxisomal_Membrane_PEX28-32"/>
</dbReference>
<evidence type="ECO:0000256" key="7">
    <source>
        <dbReference type="SAM" id="Phobius"/>
    </source>
</evidence>
<organism evidence="9 10">
    <name type="scientific">Hanseniaspora guilliermondii</name>
    <dbReference type="NCBI Taxonomy" id="56406"/>
    <lineage>
        <taxon>Eukaryota</taxon>
        <taxon>Fungi</taxon>
        <taxon>Dikarya</taxon>
        <taxon>Ascomycota</taxon>
        <taxon>Saccharomycotina</taxon>
        <taxon>Saccharomycetes</taxon>
        <taxon>Saccharomycodales</taxon>
        <taxon>Saccharomycodaceae</taxon>
        <taxon>Hanseniaspora</taxon>
    </lineage>
</organism>
<dbReference type="PANTHER" id="PTHR28304:SF2">
    <property type="entry name" value="PEROXISOMAL MEMBRANE PROTEIN PEX29"/>
    <property type="match status" value="1"/>
</dbReference>
<dbReference type="GO" id="GO:0007031">
    <property type="term" value="P:peroxisome organization"/>
    <property type="evidence" value="ECO:0007669"/>
    <property type="project" value="TreeGrafter"/>
</dbReference>
<dbReference type="VEuPathDB" id="FungiDB:HGUI_01677"/>
<dbReference type="AlphaFoldDB" id="A0A1L0CKU1"/>
<dbReference type="GO" id="GO:0005778">
    <property type="term" value="C:peroxisomal membrane"/>
    <property type="evidence" value="ECO:0007669"/>
    <property type="project" value="UniProtKB-SubCell"/>
</dbReference>
<feature type="region of interest" description="Disordered" evidence="6">
    <location>
        <begin position="1"/>
        <end position="33"/>
    </location>
</feature>
<keyword evidence="5" id="KW-0576">Peroxisome</keyword>
<evidence type="ECO:0000259" key="8">
    <source>
        <dbReference type="Pfam" id="PF06398"/>
    </source>
</evidence>
<accession>A0A1L0CKU1</accession>
<dbReference type="Pfam" id="PF06398">
    <property type="entry name" value="Pex24p"/>
    <property type="match status" value="1"/>
</dbReference>
<proteinExistence type="predicted"/>
<reference evidence="10" key="1">
    <citation type="submission" date="2016-11" db="EMBL/GenBank/DDBJ databases">
        <authorList>
            <person name="Guldener U."/>
        </authorList>
    </citation>
    <scope>NUCLEOTIDE SEQUENCE [LARGE SCALE GENOMIC DNA]</scope>
</reference>
<evidence type="ECO:0000256" key="2">
    <source>
        <dbReference type="ARBA" id="ARBA00022692"/>
    </source>
</evidence>
<evidence type="ECO:0000256" key="5">
    <source>
        <dbReference type="ARBA" id="ARBA00023140"/>
    </source>
</evidence>